<comment type="caution">
    <text evidence="2">The sequence shown here is derived from an EMBL/GenBank/DDBJ whole genome shotgun (WGS) entry which is preliminary data.</text>
</comment>
<evidence type="ECO:0000256" key="1">
    <source>
        <dbReference type="SAM" id="MobiDB-lite"/>
    </source>
</evidence>
<feature type="region of interest" description="Disordered" evidence="1">
    <location>
        <begin position="1"/>
        <end position="46"/>
    </location>
</feature>
<dbReference type="AlphaFoldDB" id="A0A0F9CZB1"/>
<evidence type="ECO:0000313" key="2">
    <source>
        <dbReference type="EMBL" id="KKL46771.1"/>
    </source>
</evidence>
<dbReference type="EMBL" id="LAZR01033913">
    <property type="protein sequence ID" value="KKL46771.1"/>
    <property type="molecule type" value="Genomic_DNA"/>
</dbReference>
<reference evidence="2" key="1">
    <citation type="journal article" date="2015" name="Nature">
        <title>Complex archaea that bridge the gap between prokaryotes and eukaryotes.</title>
        <authorList>
            <person name="Spang A."/>
            <person name="Saw J.H."/>
            <person name="Jorgensen S.L."/>
            <person name="Zaremba-Niedzwiedzka K."/>
            <person name="Martijn J."/>
            <person name="Lind A.E."/>
            <person name="van Eijk R."/>
            <person name="Schleper C."/>
            <person name="Guy L."/>
            <person name="Ettema T.J."/>
        </authorList>
    </citation>
    <scope>NUCLEOTIDE SEQUENCE</scope>
</reference>
<protein>
    <submittedName>
        <fullName evidence="2">Uncharacterized protein</fullName>
    </submittedName>
</protein>
<sequence length="71" mass="7532">MSTAPAPRESPGHDAMRNVKLPQAGISCQAGDNATRGSLAGGGVSSPDCRRSLWWCRRTYAGSRGLTTVYH</sequence>
<organism evidence="2">
    <name type="scientific">marine sediment metagenome</name>
    <dbReference type="NCBI Taxonomy" id="412755"/>
    <lineage>
        <taxon>unclassified sequences</taxon>
        <taxon>metagenomes</taxon>
        <taxon>ecological metagenomes</taxon>
    </lineage>
</organism>
<proteinExistence type="predicted"/>
<accession>A0A0F9CZB1</accession>
<gene>
    <name evidence="2" type="ORF">LCGC14_2342220</name>
</gene>
<name>A0A0F9CZB1_9ZZZZ</name>